<dbReference type="SUPFAM" id="SSF54171">
    <property type="entry name" value="DNA-binding domain"/>
    <property type="match status" value="1"/>
</dbReference>
<reference evidence="4" key="1">
    <citation type="submission" date="2011-05" db="EMBL/GenBank/DDBJ databases">
        <authorList>
            <person name="Richards S.R."/>
            <person name="Qu J."/>
            <person name="Jiang H."/>
            <person name="Jhangiani S.N."/>
            <person name="Agravi P."/>
            <person name="Goodspeed R."/>
            <person name="Gross S."/>
            <person name="Mandapat C."/>
            <person name="Jackson L."/>
            <person name="Mathew T."/>
            <person name="Pu L."/>
            <person name="Thornton R."/>
            <person name="Saada N."/>
            <person name="Wilczek-Boney K.B."/>
            <person name="Lee S."/>
            <person name="Kovar C."/>
            <person name="Wu Y."/>
            <person name="Scherer S.E."/>
            <person name="Worley K.C."/>
            <person name="Muzny D.M."/>
            <person name="Gibbs R."/>
        </authorList>
    </citation>
    <scope>NUCLEOTIDE SEQUENCE</scope>
    <source>
        <strain evidence="4">Brora</strain>
    </source>
</reference>
<dbReference type="EMBL" id="AFFK01018142">
    <property type="status" value="NOT_ANNOTATED_CDS"/>
    <property type="molecule type" value="Genomic_DNA"/>
</dbReference>
<organism evidence="3 4">
    <name type="scientific">Strigamia maritima</name>
    <name type="common">European centipede</name>
    <name type="synonym">Geophilus maritimus</name>
    <dbReference type="NCBI Taxonomy" id="126957"/>
    <lineage>
        <taxon>Eukaryota</taxon>
        <taxon>Metazoa</taxon>
        <taxon>Ecdysozoa</taxon>
        <taxon>Arthropoda</taxon>
        <taxon>Myriapoda</taxon>
        <taxon>Chilopoda</taxon>
        <taxon>Pleurostigmophora</taxon>
        <taxon>Geophilomorpha</taxon>
        <taxon>Linotaeniidae</taxon>
        <taxon>Strigamia</taxon>
    </lineage>
</organism>
<dbReference type="HOGENOM" id="CLU_047763_0_0_1"/>
<evidence type="ECO:0000313" key="4">
    <source>
        <dbReference type="Proteomes" id="UP000014500"/>
    </source>
</evidence>
<dbReference type="Proteomes" id="UP000014500">
    <property type="component" value="Unassembled WGS sequence"/>
</dbReference>
<reference evidence="3" key="2">
    <citation type="submission" date="2015-02" db="UniProtKB">
        <authorList>
            <consortium name="EnsemblMetazoa"/>
        </authorList>
    </citation>
    <scope>IDENTIFICATION</scope>
</reference>
<evidence type="ECO:0000256" key="1">
    <source>
        <dbReference type="SAM" id="MobiDB-lite"/>
    </source>
</evidence>
<dbReference type="Pfam" id="PF01429">
    <property type="entry name" value="MBD"/>
    <property type="match status" value="1"/>
</dbReference>
<dbReference type="InterPro" id="IPR016177">
    <property type="entry name" value="DNA-bd_dom_sf"/>
</dbReference>
<dbReference type="eggNOG" id="KOG0017">
    <property type="taxonomic scope" value="Eukaryota"/>
</dbReference>
<keyword evidence="4" id="KW-1185">Reference proteome</keyword>
<feature type="domain" description="MBD" evidence="2">
    <location>
        <begin position="88"/>
        <end position="161"/>
    </location>
</feature>
<sequence length="397" mass="44495">DVVNTYASDSPLDISNESETHYFDPNESSENSENDSSSPALSRAPVPPPAAPLATQEPPYVTTRKKQIQPTQLVRMASPVPIPPFKPKSKVERAPVPGTAGWIKEQVQRQTGATAGQWDIYFYPPGQQVKLRSRPEVKEYCENELNEPYVASEYDWKPSQKPVETVVQEPSTEHTVIEPQSAAGESESNGTSEDSYETYAIRVYLAEISEPNTYEEAMTSPQKDEWVAAMREELDTLEERDLLGVEFHRESNCLKLYQTNFIDELAKKYAVVRNNLIKVPVSVGTTLGDCRDAEIDTEFPYRNLVGSLMFLATRTRPDILYSTIFLSQFNNKHSLKHVKCLMQVLQYVSLGSGMQQTSLPNGCLESRLKCFASSVFGKLTSAVTVTPGRDIMSRLDF</sequence>
<proteinExistence type="predicted"/>
<feature type="compositionally biased region" description="Polar residues" evidence="1">
    <location>
        <begin position="1"/>
        <end position="17"/>
    </location>
</feature>
<dbReference type="Gene3D" id="3.30.890.10">
    <property type="entry name" value="Methyl-cpg-binding Protein 2, Chain A"/>
    <property type="match status" value="1"/>
</dbReference>
<evidence type="ECO:0000259" key="2">
    <source>
        <dbReference type="PROSITE" id="PS50982"/>
    </source>
</evidence>
<feature type="region of interest" description="Disordered" evidence="1">
    <location>
        <begin position="1"/>
        <end position="64"/>
    </location>
</feature>
<dbReference type="STRING" id="126957.T1IQ22"/>
<dbReference type="PhylomeDB" id="T1IQ22"/>
<dbReference type="InterPro" id="IPR001739">
    <property type="entry name" value="Methyl_CpG_DNA-bd"/>
</dbReference>
<feature type="region of interest" description="Disordered" evidence="1">
    <location>
        <begin position="170"/>
        <end position="193"/>
    </location>
</feature>
<name>T1IQ22_STRMM</name>
<evidence type="ECO:0000313" key="3">
    <source>
        <dbReference type="EnsemblMetazoa" id="SMAR003129-PA"/>
    </source>
</evidence>
<dbReference type="EnsemblMetazoa" id="SMAR003129-RA">
    <property type="protein sequence ID" value="SMAR003129-PA"/>
    <property type="gene ID" value="SMAR003129"/>
</dbReference>
<feature type="compositionally biased region" description="Low complexity" evidence="1">
    <location>
        <begin position="25"/>
        <end position="44"/>
    </location>
</feature>
<dbReference type="GO" id="GO:0003677">
    <property type="term" value="F:DNA binding"/>
    <property type="evidence" value="ECO:0007669"/>
    <property type="project" value="InterPro"/>
</dbReference>
<dbReference type="PROSITE" id="PS50982">
    <property type="entry name" value="MBD"/>
    <property type="match status" value="1"/>
</dbReference>
<protein>
    <recommendedName>
        <fullName evidence="2">MBD domain-containing protein</fullName>
    </recommendedName>
</protein>
<dbReference type="AlphaFoldDB" id="T1IQ22"/>
<accession>T1IQ22</accession>